<evidence type="ECO:0000313" key="3">
    <source>
        <dbReference type="RefSeq" id="XP_037879975.1"/>
    </source>
</evidence>
<organism evidence="2 3">
    <name type="scientific">Glossina fuscipes</name>
    <dbReference type="NCBI Taxonomy" id="7396"/>
    <lineage>
        <taxon>Eukaryota</taxon>
        <taxon>Metazoa</taxon>
        <taxon>Ecdysozoa</taxon>
        <taxon>Arthropoda</taxon>
        <taxon>Hexapoda</taxon>
        <taxon>Insecta</taxon>
        <taxon>Pterygota</taxon>
        <taxon>Neoptera</taxon>
        <taxon>Endopterygota</taxon>
        <taxon>Diptera</taxon>
        <taxon>Brachycera</taxon>
        <taxon>Muscomorpha</taxon>
        <taxon>Hippoboscoidea</taxon>
        <taxon>Glossinidae</taxon>
        <taxon>Glossina</taxon>
    </lineage>
</organism>
<dbReference type="AlphaFoldDB" id="A0A8U0W496"/>
<dbReference type="KEGG" id="gfs:119631651"/>
<proteinExistence type="predicted"/>
<evidence type="ECO:0000313" key="2">
    <source>
        <dbReference type="Proteomes" id="UP000092443"/>
    </source>
</evidence>
<dbReference type="GeneID" id="119631651"/>
<keyword evidence="1" id="KW-0812">Transmembrane</keyword>
<protein>
    <submittedName>
        <fullName evidence="3">Uncharacterized protein LOC119631651 isoform X1</fullName>
    </submittedName>
</protein>
<dbReference type="Proteomes" id="UP000092443">
    <property type="component" value="Unplaced"/>
</dbReference>
<keyword evidence="1" id="KW-1133">Transmembrane helix</keyword>
<name>A0A8U0W496_9MUSC</name>
<gene>
    <name evidence="3" type="primary">LOC119631651</name>
</gene>
<dbReference type="RefSeq" id="XP_037879975.1">
    <property type="nucleotide sequence ID" value="XM_038024047.1"/>
</dbReference>
<reference evidence="3" key="1">
    <citation type="submission" date="2025-08" db="UniProtKB">
        <authorList>
            <consortium name="RefSeq"/>
        </authorList>
    </citation>
    <scope>IDENTIFICATION</scope>
    <source>
        <tissue evidence="3">Whole body pupa</tissue>
    </source>
</reference>
<keyword evidence="2" id="KW-1185">Reference proteome</keyword>
<accession>A0A8U0W496</accession>
<sequence length="220" mass="24901">MQCSSYCWCSYSTHVKYNKNNQQKHFTVLVVMTMTKVTMMMMMMMMMKFVILKVIFQQIVDDTGSTYRCPNWRLTSAPDAKPYIPGGKTIPIQASSATLRYRNRKWVWANFSFSGSRRHLSKHLLDSSLRNFGLTTPFHLVLCRGIIEFTLSSAAFGALKMYAAAVALAFGLSIPLGRSIQLLSSLKKIILPSLSSHRRHPAVSQPTLITLMIVQFGEPH</sequence>
<evidence type="ECO:0000256" key="1">
    <source>
        <dbReference type="SAM" id="Phobius"/>
    </source>
</evidence>
<keyword evidence="1" id="KW-0472">Membrane</keyword>
<feature type="transmembrane region" description="Helical" evidence="1">
    <location>
        <begin position="26"/>
        <end position="47"/>
    </location>
</feature>